<dbReference type="SUPFAM" id="SSF47336">
    <property type="entry name" value="ACP-like"/>
    <property type="match status" value="1"/>
</dbReference>
<dbReference type="Proteomes" id="UP000501452">
    <property type="component" value="Chromosome"/>
</dbReference>
<evidence type="ECO:0000313" key="3">
    <source>
        <dbReference type="Proteomes" id="UP000501452"/>
    </source>
</evidence>
<proteinExistence type="predicted"/>
<dbReference type="InterPro" id="IPR036736">
    <property type="entry name" value="ACP-like_sf"/>
</dbReference>
<dbReference type="KEGG" id="rub:GBA63_01335"/>
<reference evidence="2 3" key="1">
    <citation type="submission" date="2019-10" db="EMBL/GenBank/DDBJ databases">
        <title>Rubrobacter sp nov SCSIO 52090 isolated from a deep-sea sediment in the South China Sea.</title>
        <authorList>
            <person name="Chen R.W."/>
        </authorList>
    </citation>
    <scope>NUCLEOTIDE SEQUENCE [LARGE SCALE GENOMIC DNA]</scope>
    <source>
        <strain evidence="2 3">SCSIO 52909</strain>
    </source>
</reference>
<evidence type="ECO:0000313" key="2">
    <source>
        <dbReference type="EMBL" id="QIN81420.1"/>
    </source>
</evidence>
<dbReference type="InterPro" id="IPR009081">
    <property type="entry name" value="PP-bd_ACP"/>
</dbReference>
<dbReference type="EMBL" id="CP045119">
    <property type="protein sequence ID" value="QIN81420.1"/>
    <property type="molecule type" value="Genomic_DNA"/>
</dbReference>
<dbReference type="Gene3D" id="1.10.1200.10">
    <property type="entry name" value="ACP-like"/>
    <property type="match status" value="1"/>
</dbReference>
<sequence length="83" mass="9020">MVANNTDARAAIRGWLQENVTGGRDVANDEPLIENGVMTSLQTVELVTFLEDEFGIMIEDDEFDEENFGSVDAIATLVEGKAA</sequence>
<dbReference type="RefSeq" id="WP_166172778.1">
    <property type="nucleotide sequence ID" value="NZ_CP045119.1"/>
</dbReference>
<organism evidence="2 3">
    <name type="scientific">Rubrobacter tropicus</name>
    <dbReference type="NCBI Taxonomy" id="2653851"/>
    <lineage>
        <taxon>Bacteria</taxon>
        <taxon>Bacillati</taxon>
        <taxon>Actinomycetota</taxon>
        <taxon>Rubrobacteria</taxon>
        <taxon>Rubrobacterales</taxon>
        <taxon>Rubrobacteraceae</taxon>
        <taxon>Rubrobacter</taxon>
    </lineage>
</organism>
<gene>
    <name evidence="2" type="ORF">GBA63_01335</name>
</gene>
<feature type="domain" description="Carrier" evidence="1">
    <location>
        <begin position="2"/>
        <end position="82"/>
    </location>
</feature>
<name>A0A6G8Q4P4_9ACTN</name>
<protein>
    <submittedName>
        <fullName evidence="2">Acyl carrier protein</fullName>
    </submittedName>
</protein>
<keyword evidence="3" id="KW-1185">Reference proteome</keyword>
<accession>A0A6G8Q4P4</accession>
<dbReference type="Pfam" id="PF00550">
    <property type="entry name" value="PP-binding"/>
    <property type="match status" value="1"/>
</dbReference>
<dbReference type="AlphaFoldDB" id="A0A6G8Q4P4"/>
<dbReference type="PROSITE" id="PS50075">
    <property type="entry name" value="CARRIER"/>
    <property type="match status" value="1"/>
</dbReference>
<evidence type="ECO:0000259" key="1">
    <source>
        <dbReference type="PROSITE" id="PS50075"/>
    </source>
</evidence>